<evidence type="ECO:0000313" key="1">
    <source>
        <dbReference type="EMBL" id="KAJ6761923.1"/>
    </source>
</evidence>
<accession>A0A9Q1A8A0</accession>
<sequence>MVNCADNTRAKNLYIISVNRVQVRIPCFCQVLGTFDMLSMPPATTTSLILNWILWVASMDAFISIDLSLVVGTDESAPRKLPTGVRVTPTILTYLSMKKTLRKLEMKIYKKHTIRRGSFQEIPEQKERCREV</sequence>
<gene>
    <name evidence="1" type="ORF">OIU74_024568</name>
</gene>
<comment type="caution">
    <text evidence="1">The sequence shown here is derived from an EMBL/GenBank/DDBJ whole genome shotgun (WGS) entry which is preliminary data.</text>
</comment>
<keyword evidence="2" id="KW-1185">Reference proteome</keyword>
<reference evidence="1" key="1">
    <citation type="submission" date="2022-11" db="EMBL/GenBank/DDBJ databases">
        <authorList>
            <person name="Hyden B.L."/>
            <person name="Feng K."/>
            <person name="Yates T."/>
            <person name="Jawdy S."/>
            <person name="Smart L.B."/>
            <person name="Muchero W."/>
        </authorList>
    </citation>
    <scope>NUCLEOTIDE SEQUENCE</scope>
    <source>
        <tissue evidence="1">Shoot tip</tissue>
    </source>
</reference>
<dbReference type="EMBL" id="JAPFFM010000005">
    <property type="protein sequence ID" value="KAJ6761923.1"/>
    <property type="molecule type" value="Genomic_DNA"/>
</dbReference>
<reference evidence="1" key="2">
    <citation type="journal article" date="2023" name="Int. J. Mol. Sci.">
        <title>De Novo Assembly and Annotation of 11 Diverse Shrub Willow (Salix) Genomes Reveals Novel Gene Organization in Sex-Linked Regions.</title>
        <authorList>
            <person name="Hyden B."/>
            <person name="Feng K."/>
            <person name="Yates T.B."/>
            <person name="Jawdy S."/>
            <person name="Cereghino C."/>
            <person name="Smart L.B."/>
            <person name="Muchero W."/>
        </authorList>
    </citation>
    <scope>NUCLEOTIDE SEQUENCE</scope>
    <source>
        <tissue evidence="1">Shoot tip</tissue>
    </source>
</reference>
<dbReference type="AlphaFoldDB" id="A0A9Q1A8A0"/>
<organism evidence="1 2">
    <name type="scientific">Salix koriyanagi</name>
    <dbReference type="NCBI Taxonomy" id="2511006"/>
    <lineage>
        <taxon>Eukaryota</taxon>
        <taxon>Viridiplantae</taxon>
        <taxon>Streptophyta</taxon>
        <taxon>Embryophyta</taxon>
        <taxon>Tracheophyta</taxon>
        <taxon>Spermatophyta</taxon>
        <taxon>Magnoliopsida</taxon>
        <taxon>eudicotyledons</taxon>
        <taxon>Gunneridae</taxon>
        <taxon>Pentapetalae</taxon>
        <taxon>rosids</taxon>
        <taxon>fabids</taxon>
        <taxon>Malpighiales</taxon>
        <taxon>Salicaceae</taxon>
        <taxon>Saliceae</taxon>
        <taxon>Salix</taxon>
    </lineage>
</organism>
<dbReference type="Proteomes" id="UP001151752">
    <property type="component" value="Chromosome 19"/>
</dbReference>
<evidence type="ECO:0000313" key="2">
    <source>
        <dbReference type="Proteomes" id="UP001151752"/>
    </source>
</evidence>
<name>A0A9Q1A8A0_9ROSI</name>
<protein>
    <submittedName>
        <fullName evidence="1">Uncharacterized protein</fullName>
    </submittedName>
</protein>
<proteinExistence type="predicted"/>